<reference evidence="3" key="1">
    <citation type="journal article" date="2020" name="Stud. Mycol.">
        <title>101 Dothideomycetes genomes: a test case for predicting lifestyles and emergence of pathogens.</title>
        <authorList>
            <person name="Haridas S."/>
            <person name="Albert R."/>
            <person name="Binder M."/>
            <person name="Bloem J."/>
            <person name="Labutti K."/>
            <person name="Salamov A."/>
            <person name="Andreopoulos B."/>
            <person name="Baker S."/>
            <person name="Barry K."/>
            <person name="Bills G."/>
            <person name="Bluhm B."/>
            <person name="Cannon C."/>
            <person name="Castanera R."/>
            <person name="Culley D."/>
            <person name="Daum C."/>
            <person name="Ezra D."/>
            <person name="Gonzalez J."/>
            <person name="Henrissat B."/>
            <person name="Kuo A."/>
            <person name="Liang C."/>
            <person name="Lipzen A."/>
            <person name="Lutzoni F."/>
            <person name="Magnuson J."/>
            <person name="Mondo S."/>
            <person name="Nolan M."/>
            <person name="Ohm R."/>
            <person name="Pangilinan J."/>
            <person name="Park H.-J."/>
            <person name="Ramirez L."/>
            <person name="Alfaro M."/>
            <person name="Sun H."/>
            <person name="Tritt A."/>
            <person name="Yoshinaga Y."/>
            <person name="Zwiers L.-H."/>
            <person name="Turgeon B."/>
            <person name="Goodwin S."/>
            <person name="Spatafora J."/>
            <person name="Crous P."/>
            <person name="Grigoriev I."/>
        </authorList>
    </citation>
    <scope>NUCLEOTIDE SEQUENCE</scope>
    <source>
        <strain evidence="3">ATCC 36951</strain>
    </source>
</reference>
<feature type="coiled-coil region" evidence="1">
    <location>
        <begin position="221"/>
        <end position="276"/>
    </location>
</feature>
<dbReference type="RefSeq" id="XP_033667666.1">
    <property type="nucleotide sequence ID" value="XM_033806512.1"/>
</dbReference>
<evidence type="ECO:0000313" key="4">
    <source>
        <dbReference type="Proteomes" id="UP000799537"/>
    </source>
</evidence>
<dbReference type="GeneID" id="54559784"/>
<dbReference type="Proteomes" id="UP000799537">
    <property type="component" value="Unassembled WGS sequence"/>
</dbReference>
<protein>
    <submittedName>
        <fullName evidence="3">Uncharacterized protein</fullName>
    </submittedName>
</protein>
<accession>A0A6A6CHP2</accession>
<dbReference type="OrthoDB" id="3647557at2759"/>
<feature type="compositionally biased region" description="Polar residues" evidence="2">
    <location>
        <begin position="133"/>
        <end position="168"/>
    </location>
</feature>
<dbReference type="EMBL" id="ML993595">
    <property type="protein sequence ID" value="KAF2166777.1"/>
    <property type="molecule type" value="Genomic_DNA"/>
</dbReference>
<feature type="region of interest" description="Disordered" evidence="2">
    <location>
        <begin position="1"/>
        <end position="200"/>
    </location>
</feature>
<organism evidence="3 4">
    <name type="scientific">Zasmidium cellare ATCC 36951</name>
    <dbReference type="NCBI Taxonomy" id="1080233"/>
    <lineage>
        <taxon>Eukaryota</taxon>
        <taxon>Fungi</taxon>
        <taxon>Dikarya</taxon>
        <taxon>Ascomycota</taxon>
        <taxon>Pezizomycotina</taxon>
        <taxon>Dothideomycetes</taxon>
        <taxon>Dothideomycetidae</taxon>
        <taxon>Mycosphaerellales</taxon>
        <taxon>Mycosphaerellaceae</taxon>
        <taxon>Zasmidium</taxon>
    </lineage>
</organism>
<dbReference type="AlphaFoldDB" id="A0A6A6CHP2"/>
<feature type="compositionally biased region" description="Polar residues" evidence="2">
    <location>
        <begin position="34"/>
        <end position="49"/>
    </location>
</feature>
<keyword evidence="1" id="KW-0175">Coiled coil</keyword>
<feature type="compositionally biased region" description="Basic residues" evidence="2">
    <location>
        <begin position="74"/>
        <end position="84"/>
    </location>
</feature>
<keyword evidence="4" id="KW-1185">Reference proteome</keyword>
<evidence type="ECO:0000256" key="1">
    <source>
        <dbReference type="SAM" id="Coils"/>
    </source>
</evidence>
<sequence>MDSSNGLMQPDHFEATDATSNSTTAQKAPASTCPPLSSINTGLPSPTLHSSRESFMHKRKRAQPPPSDDDRCHPNHTRSRKKIRQHNDDAITMSKRKKSKATTPVDAPASSSSSMPVEDLTTKPSKRLKTKLTIANNAASMPSSSTWPNGSESILTGKTSKPTEQQDASPGPSSSTTYTRSPTPSTGLNAPDPPFSNHAQDEDLEQDITFCIAPPSLEEELIDANTKIDNLADDVDHLNRSLRAACDMLSVTKERLRQAQNEKAAMEGNVQQIRASRAKIGMDAMLERVATKEACRKEVEAERTRRMKANATHKSQTDALTETHNRDMDGLKAKHKVELFEAHAAAAAAKAHAHMLQHKLNNSVMTVSGLEAEVNNGRYLLNAAEEDLQEMAAVKMKEMTAEEVRGLPPAYGNLDDTDTLPPWARHQDEGPLQVALVKHAARESFKDMVQKIMYEVNAMNQSGNDVLKNAAGFELLKLLSTALAAVCNQMKPVFTCPEGDSKTDRAFYADRVVKLIMEFCWQVVAAFEIRPISVTINNQEIRTRIDISWRDVDNTLTEAIELAFRDNYPRTGAREGGSPRCPQCENAACGGFCVRLNELQTLLEQLKALRSRLERLCSRFKFLSRACVWVGAALETDLVFAASTDRARPLSPVEEGLFMGSI</sequence>
<feature type="compositionally biased region" description="Polar residues" evidence="2">
    <location>
        <begin position="17"/>
        <end position="26"/>
    </location>
</feature>
<proteinExistence type="predicted"/>
<feature type="compositionally biased region" description="Low complexity" evidence="2">
    <location>
        <begin position="169"/>
        <end position="186"/>
    </location>
</feature>
<name>A0A6A6CHP2_ZASCE</name>
<evidence type="ECO:0000313" key="3">
    <source>
        <dbReference type="EMBL" id="KAF2166777.1"/>
    </source>
</evidence>
<gene>
    <name evidence="3" type="ORF">M409DRAFT_22831</name>
</gene>
<evidence type="ECO:0000256" key="2">
    <source>
        <dbReference type="SAM" id="MobiDB-lite"/>
    </source>
</evidence>